<reference evidence="2" key="1">
    <citation type="submission" date="2025-08" db="UniProtKB">
        <authorList>
            <consortium name="Ensembl"/>
        </authorList>
    </citation>
    <scope>IDENTIFICATION</scope>
</reference>
<dbReference type="PaxDb" id="30732-ENSOMEP00000012331"/>
<dbReference type="InterPro" id="IPR038885">
    <property type="entry name" value="PLB1"/>
</dbReference>
<evidence type="ECO:0000313" key="3">
    <source>
        <dbReference type="Proteomes" id="UP000261560"/>
    </source>
</evidence>
<evidence type="ECO:0000256" key="1">
    <source>
        <dbReference type="SAM" id="Phobius"/>
    </source>
</evidence>
<dbReference type="Ensembl" id="ENSOMET00000019662.1">
    <property type="protein sequence ID" value="ENSOMEP00000012331.1"/>
    <property type="gene ID" value="ENSOMEG00000013709.1"/>
</dbReference>
<accession>A0A3B3C311</accession>
<keyword evidence="1" id="KW-0472">Membrane</keyword>
<dbReference type="PANTHER" id="PTHR21325:SF52">
    <property type="entry name" value="PHOSPHOLIPASE B1, MEMBRANE-ASSOCIATED"/>
    <property type="match status" value="1"/>
</dbReference>
<evidence type="ECO:0000313" key="2">
    <source>
        <dbReference type="Ensembl" id="ENSOMEP00000012331.1"/>
    </source>
</evidence>
<keyword evidence="3" id="KW-1185">Reference proteome</keyword>
<dbReference type="OMA" id="MMEPVDD"/>
<dbReference type="Proteomes" id="UP000261560">
    <property type="component" value="Unplaced"/>
</dbReference>
<dbReference type="STRING" id="30732.ENSOMEP00000012331"/>
<keyword evidence="1" id="KW-1133">Transmembrane helix</keyword>
<reference evidence="2" key="2">
    <citation type="submission" date="2025-09" db="UniProtKB">
        <authorList>
            <consortium name="Ensembl"/>
        </authorList>
    </citation>
    <scope>IDENTIFICATION</scope>
</reference>
<feature type="transmembrane region" description="Helical" evidence="1">
    <location>
        <begin position="126"/>
        <end position="150"/>
    </location>
</feature>
<proteinExistence type="predicted"/>
<dbReference type="GO" id="GO:0031526">
    <property type="term" value="C:brush border membrane"/>
    <property type="evidence" value="ECO:0007669"/>
    <property type="project" value="TreeGrafter"/>
</dbReference>
<dbReference type="GO" id="GO:0004622">
    <property type="term" value="F:phosphatidylcholine lysophospholipase activity"/>
    <property type="evidence" value="ECO:0007669"/>
    <property type="project" value="TreeGrafter"/>
</dbReference>
<name>A0A3B3C311_ORYME</name>
<keyword evidence="1" id="KW-0812">Transmembrane</keyword>
<dbReference type="GeneTree" id="ENSGT00530000063883"/>
<sequence length="169" mass="18852">SDILKKFNPNIKGMSFGTANLVYGGRYNGREDFAAVVQPFFRNSILPLDADGKPDTTYFSVDCFHFSERGQADMAAALWNNMMEPVDDKMTYNNFRNNRSNIKCPTEVRIRKTFDLTTDCSGKVEAWVAGVVAVVGLLVGSAVVGLFFYCKNKKSKKKRSGVEMKGTTF</sequence>
<dbReference type="AlphaFoldDB" id="A0A3B3C311"/>
<dbReference type="PANTHER" id="PTHR21325">
    <property type="entry name" value="PHOSPHOLIPASE B, PLB1"/>
    <property type="match status" value="1"/>
</dbReference>
<protein>
    <submittedName>
        <fullName evidence="2">Uncharacterized protein</fullName>
    </submittedName>
</protein>
<dbReference type="GO" id="GO:0004623">
    <property type="term" value="F:phospholipase A2 activity"/>
    <property type="evidence" value="ECO:0007669"/>
    <property type="project" value="TreeGrafter"/>
</dbReference>
<organism evidence="2 3">
    <name type="scientific">Oryzias melastigma</name>
    <name type="common">Marine medaka</name>
    <dbReference type="NCBI Taxonomy" id="30732"/>
    <lineage>
        <taxon>Eukaryota</taxon>
        <taxon>Metazoa</taxon>
        <taxon>Chordata</taxon>
        <taxon>Craniata</taxon>
        <taxon>Vertebrata</taxon>
        <taxon>Euteleostomi</taxon>
        <taxon>Actinopterygii</taxon>
        <taxon>Neopterygii</taxon>
        <taxon>Teleostei</taxon>
        <taxon>Neoteleostei</taxon>
        <taxon>Acanthomorphata</taxon>
        <taxon>Ovalentaria</taxon>
        <taxon>Atherinomorphae</taxon>
        <taxon>Beloniformes</taxon>
        <taxon>Adrianichthyidae</taxon>
        <taxon>Oryziinae</taxon>
        <taxon>Oryzias</taxon>
    </lineage>
</organism>
<dbReference type="GO" id="GO:0006644">
    <property type="term" value="P:phospholipid metabolic process"/>
    <property type="evidence" value="ECO:0007669"/>
    <property type="project" value="TreeGrafter"/>
</dbReference>
<dbReference type="GO" id="GO:0050253">
    <property type="term" value="F:retinyl-palmitate esterase activity"/>
    <property type="evidence" value="ECO:0007669"/>
    <property type="project" value="TreeGrafter"/>
</dbReference>